<evidence type="ECO:0000313" key="2">
    <source>
        <dbReference type="Proteomes" id="UP000201872"/>
    </source>
</evidence>
<organism evidence="1 2">
    <name type="scientific">Mycobacterium phage Inventum</name>
    <dbReference type="NCBI Taxonomy" id="1527580"/>
    <lineage>
        <taxon>Viruses</taxon>
        <taxon>Duplodnaviria</taxon>
        <taxon>Heunggongvirae</taxon>
        <taxon>Uroviricota</taxon>
        <taxon>Caudoviricetes</taxon>
        <taxon>Gracegardnervirinae</taxon>
        <taxon>Cheoctovirus</taxon>
        <taxon>Cheoctovirus inventum</taxon>
    </lineage>
</organism>
<dbReference type="OrthoDB" id="19168at10239"/>
<dbReference type="EMBL" id="KM066034">
    <property type="protein sequence ID" value="AIK67637.1"/>
    <property type="molecule type" value="Genomic_DNA"/>
</dbReference>
<accession>A0A076YJ25</accession>
<protein>
    <submittedName>
        <fullName evidence="1">Uncharacterized protein</fullName>
    </submittedName>
</protein>
<dbReference type="RefSeq" id="YP_009125303.1">
    <property type="nucleotide sequence ID" value="NC_026596.1"/>
</dbReference>
<name>A0A076YJ25_9CAUD</name>
<dbReference type="GeneID" id="23680085"/>
<dbReference type="KEGG" id="vg:23680085"/>
<gene>
    <name evidence="1" type="ORF">PBI_INVENTUM_22</name>
</gene>
<reference evidence="1 2" key="1">
    <citation type="submission" date="2014-06" db="EMBL/GenBank/DDBJ databases">
        <authorList>
            <person name="Karssen M.P."/>
            <person name="Best A."/>
            <person name="Stukey J."/>
            <person name="D'Addario T.J."/>
            <person name="Day A.S."/>
            <person name="Deeg C.E."/>
            <person name="Johnson L.E."/>
            <person name="Leonard B.R."/>
            <person name="Neilands D.A."/>
            <person name="Owens N.D."/>
            <person name="Schuman J.A."/>
            <person name="Stukel M.G."/>
            <person name="Tans L.M."/>
            <person name="Thomas M.K."/>
            <person name="Ulmer M.R."/>
            <person name="VanWynen C.M."/>
            <person name="Vessells D.W."/>
            <person name="Viveen V.D."/>
            <person name="Weiss M.P."/>
            <person name="Anders K.R."/>
            <person name="Braun M.A."/>
            <person name="Delesalle V.A."/>
            <person name="Hughes L.E."/>
            <person name="Ware V.C."/>
            <person name="Bradley K.W."/>
            <person name="Barker L.P."/>
            <person name="Asai D.J."/>
            <person name="Bowman C.A."/>
            <person name="Russell D.A."/>
            <person name="Pope W.H."/>
            <person name="Jacobs-Sera D."/>
            <person name="Hendrix R.W."/>
            <person name="Hatfull G.F."/>
        </authorList>
    </citation>
    <scope>NUCLEOTIDE SEQUENCE [LARGE SCALE GENOMIC DNA]</scope>
</reference>
<evidence type="ECO:0000313" key="1">
    <source>
        <dbReference type="EMBL" id="AIK67637.1"/>
    </source>
</evidence>
<dbReference type="Proteomes" id="UP000201872">
    <property type="component" value="Segment"/>
</dbReference>
<proteinExistence type="predicted"/>
<keyword evidence="2" id="KW-1185">Reference proteome</keyword>
<sequence>MLNIKTDHQIVAFGNDMMGLFDRDGTLIVQAARVVGGWEVTAEGRPPATVLDRSSAITEMINTALAVLPGDGYSCLVPRGLRAQP</sequence>